<dbReference type="GO" id="GO:0016301">
    <property type="term" value="F:kinase activity"/>
    <property type="evidence" value="ECO:0007669"/>
    <property type="project" value="UniProtKB-KW"/>
</dbReference>
<proteinExistence type="predicted"/>
<dbReference type="AlphaFoldDB" id="A0A212QPR7"/>
<organism evidence="3 4">
    <name type="scientific">Arboricoccus pini</name>
    <dbReference type="NCBI Taxonomy" id="1963835"/>
    <lineage>
        <taxon>Bacteria</taxon>
        <taxon>Pseudomonadati</taxon>
        <taxon>Pseudomonadota</taxon>
        <taxon>Alphaproteobacteria</taxon>
        <taxon>Geminicoccales</taxon>
        <taxon>Geminicoccaceae</taxon>
        <taxon>Arboricoccus</taxon>
    </lineage>
</organism>
<feature type="region of interest" description="Disordered" evidence="1">
    <location>
        <begin position="1"/>
        <end position="23"/>
    </location>
</feature>
<dbReference type="InterPro" id="IPR017438">
    <property type="entry name" value="ATP-NAD_kinase_N"/>
</dbReference>
<dbReference type="Proteomes" id="UP000197065">
    <property type="component" value="Unassembled WGS sequence"/>
</dbReference>
<keyword evidence="3" id="KW-0808">Transferase</keyword>
<evidence type="ECO:0000313" key="4">
    <source>
        <dbReference type="Proteomes" id="UP000197065"/>
    </source>
</evidence>
<dbReference type="InterPro" id="IPR016064">
    <property type="entry name" value="NAD/diacylglycerol_kinase_sf"/>
</dbReference>
<gene>
    <name evidence="3" type="ORF">SAMN07250955_102214</name>
</gene>
<dbReference type="InterPro" id="IPR001206">
    <property type="entry name" value="Diacylglycerol_kinase_cat_dom"/>
</dbReference>
<dbReference type="PANTHER" id="PTHR12358:SF54">
    <property type="entry name" value="SPHINGOSINE KINASE RELATED PROTEIN"/>
    <property type="match status" value="1"/>
</dbReference>
<dbReference type="InterPro" id="IPR050187">
    <property type="entry name" value="Lipid_Phosphate_FormReg"/>
</dbReference>
<keyword evidence="3" id="KW-0418">Kinase</keyword>
<dbReference type="Gene3D" id="2.60.200.40">
    <property type="match status" value="1"/>
</dbReference>
<keyword evidence="4" id="KW-1185">Reference proteome</keyword>
<evidence type="ECO:0000259" key="2">
    <source>
        <dbReference type="PROSITE" id="PS50146"/>
    </source>
</evidence>
<evidence type="ECO:0000256" key="1">
    <source>
        <dbReference type="SAM" id="MobiDB-lite"/>
    </source>
</evidence>
<dbReference type="EMBL" id="FYEH01000002">
    <property type="protein sequence ID" value="SNB61388.1"/>
    <property type="molecule type" value="Genomic_DNA"/>
</dbReference>
<dbReference type="RefSeq" id="WP_088560073.1">
    <property type="nucleotide sequence ID" value="NZ_FYEH01000002.1"/>
</dbReference>
<name>A0A212QPR7_9PROT</name>
<dbReference type="OrthoDB" id="142078at2"/>
<dbReference type="Gene3D" id="3.40.50.10330">
    <property type="entry name" value="Probable inorganic polyphosphate/atp-NAD kinase, domain 1"/>
    <property type="match status" value="1"/>
</dbReference>
<dbReference type="SUPFAM" id="SSF111331">
    <property type="entry name" value="NAD kinase/diacylglycerol kinase-like"/>
    <property type="match status" value="1"/>
</dbReference>
<feature type="domain" description="DAGKc" evidence="2">
    <location>
        <begin position="21"/>
        <end position="158"/>
    </location>
</feature>
<reference evidence="3 4" key="1">
    <citation type="submission" date="2017-06" db="EMBL/GenBank/DDBJ databases">
        <authorList>
            <person name="Kim H.J."/>
            <person name="Triplett B.A."/>
        </authorList>
    </citation>
    <scope>NUCLEOTIDE SEQUENCE [LARGE SCALE GENOMIC DNA]</scope>
    <source>
        <strain evidence="3 4">B29T1</strain>
    </source>
</reference>
<dbReference type="Pfam" id="PF00781">
    <property type="entry name" value="DAGK_cat"/>
    <property type="match status" value="1"/>
</dbReference>
<accession>A0A212QPR7</accession>
<dbReference type="SMART" id="SM00046">
    <property type="entry name" value="DAGKc"/>
    <property type="match status" value="1"/>
</dbReference>
<evidence type="ECO:0000313" key="3">
    <source>
        <dbReference type="EMBL" id="SNB61388.1"/>
    </source>
</evidence>
<protein>
    <submittedName>
        <fullName evidence="3">Diacylglycerol kinase family enzyme</fullName>
    </submittedName>
</protein>
<dbReference type="PROSITE" id="PS50146">
    <property type="entry name" value="DAGK"/>
    <property type="match status" value="1"/>
</dbReference>
<dbReference type="PANTHER" id="PTHR12358">
    <property type="entry name" value="SPHINGOSINE KINASE"/>
    <property type="match status" value="1"/>
</dbReference>
<sequence length="332" mass="36021">MASPSADIEQGSDEQLMAKDPSNRRLRLVINGEGGAAQAKGGADRLKAELERLSREAALDCTVVMTDGPSMPGTLKEALTAARAGTLDAVVVGGGDGTIAAAAGIFADTGVPLGALPLGTVNHFAKDVGMPTSLDDALRALAMAEIAKVDLGEVNGRVFTNNAVLGVHPFMVAERDKRQRSHGWSKWPAMGWAFLKLLKHLPSRRLTLHVDGTSRNLRTPLVFVGVNDYRIESMDLRRSEGMANGNLWLLIARHDRPSAFVGFALRALLTGFDWEGDFEVVRARELKVECRRHHLPVTYNGELERLEMPLEFKLRPLALTILKPLPAPAGER</sequence>